<dbReference type="InterPro" id="IPR011705">
    <property type="entry name" value="BACK"/>
</dbReference>
<sequence length="461" mass="52295">MSEAGTSSSDWQTGLNCLSHRANHILNSGQWSDCSFLVGNENNQKTIHGHRLILAMSSPVFETMFYGGLPEKSEKPIEILDVQPEAFRALLQYIYTDEINLKSFDQVCEICYAAKKYMIPALVKQCTEFIWGDLYPGNVCRAYEFALLFEEPRLIGKCLQIIEKRTDEVLKDPSFEEMGLSTLRTILKQETLNVSELVLWDALLNWAVQECGRQSLEVNPENQRKVLGECFGMVRFLTLKPSEFANGPAMSGLLTKEESYSLLMNISSPGVAPLPSTICKTCKSRQKVLTPPRNVESNYMERPKVRQWCECAGEMADVLLNEQLVDCSLSFSVSSNIYIHGMHVPTQILSENVQEHLTFPVNYSELIYAFLQDSDGCRLTYTHFTARVPWNSSVEVIFNRPVMITPNKTYKIVVVLNKVGRYPLFHISPQVNLDSVTFTFGRERMRDGLGLIRAIIFGYPS</sequence>
<proteinExistence type="predicted"/>
<evidence type="ECO:0000313" key="2">
    <source>
        <dbReference type="EMBL" id="JAI65390.1"/>
    </source>
</evidence>
<dbReference type="PROSITE" id="PS50097">
    <property type="entry name" value="BTB"/>
    <property type="match status" value="1"/>
</dbReference>
<dbReference type="FunFam" id="3.30.710.10:FF:000169">
    <property type="entry name" value="BTB/POZ domain-containing protein 2"/>
    <property type="match status" value="1"/>
</dbReference>
<dbReference type="Pfam" id="PF07707">
    <property type="entry name" value="BACK"/>
    <property type="match status" value="1"/>
</dbReference>
<dbReference type="PANTHER" id="PTHR45774:SF3">
    <property type="entry name" value="BTB (POZ) DOMAIN-CONTAINING 2B-RELATED"/>
    <property type="match status" value="1"/>
</dbReference>
<accession>A0A0P4WDN7</accession>
<dbReference type="EMBL" id="GDRN01060295">
    <property type="protein sequence ID" value="JAI65390.1"/>
    <property type="molecule type" value="Transcribed_RNA"/>
</dbReference>
<dbReference type="Gene3D" id="3.30.710.10">
    <property type="entry name" value="Potassium Channel Kv1.1, Chain A"/>
    <property type="match status" value="1"/>
</dbReference>
<name>A0A0P4WDN7_SCYOL</name>
<dbReference type="SMART" id="SM00225">
    <property type="entry name" value="BTB"/>
    <property type="match status" value="1"/>
</dbReference>
<organism evidence="2">
    <name type="scientific">Scylla olivacea</name>
    <name type="common">Orange mud crab</name>
    <name type="synonym">Cancer olivacea</name>
    <dbReference type="NCBI Taxonomy" id="85551"/>
    <lineage>
        <taxon>Eukaryota</taxon>
        <taxon>Metazoa</taxon>
        <taxon>Ecdysozoa</taxon>
        <taxon>Arthropoda</taxon>
        <taxon>Crustacea</taxon>
        <taxon>Multicrustacea</taxon>
        <taxon>Malacostraca</taxon>
        <taxon>Eumalacostraca</taxon>
        <taxon>Eucarida</taxon>
        <taxon>Decapoda</taxon>
        <taxon>Pleocyemata</taxon>
        <taxon>Brachyura</taxon>
        <taxon>Eubrachyura</taxon>
        <taxon>Portunoidea</taxon>
        <taxon>Portunidae</taxon>
        <taxon>Portuninae</taxon>
        <taxon>Scylla</taxon>
    </lineage>
</organism>
<dbReference type="SUPFAM" id="SSF54695">
    <property type="entry name" value="POZ domain"/>
    <property type="match status" value="1"/>
</dbReference>
<dbReference type="Pfam" id="PF00651">
    <property type="entry name" value="BTB"/>
    <property type="match status" value="1"/>
</dbReference>
<dbReference type="EMBL" id="GDRN01060298">
    <property type="protein sequence ID" value="JAI65388.1"/>
    <property type="molecule type" value="Transcribed_RNA"/>
</dbReference>
<dbReference type="InterPro" id="IPR011333">
    <property type="entry name" value="SKP1/BTB/POZ_sf"/>
</dbReference>
<dbReference type="GO" id="GO:0022008">
    <property type="term" value="P:neurogenesis"/>
    <property type="evidence" value="ECO:0007669"/>
    <property type="project" value="TreeGrafter"/>
</dbReference>
<evidence type="ECO:0000259" key="1">
    <source>
        <dbReference type="PROSITE" id="PS50097"/>
    </source>
</evidence>
<dbReference type="InterPro" id="IPR038648">
    <property type="entry name" value="PHR_sf"/>
</dbReference>
<reference evidence="2" key="1">
    <citation type="submission" date="2015-09" db="EMBL/GenBank/DDBJ databases">
        <title>Scylla olivacea transcriptome.</title>
        <authorList>
            <person name="Ikhwanuddin M."/>
        </authorList>
    </citation>
    <scope>NUCLEOTIDE SEQUENCE</scope>
</reference>
<dbReference type="InterPro" id="IPR000210">
    <property type="entry name" value="BTB/POZ_dom"/>
</dbReference>
<dbReference type="Gene3D" id="1.25.40.420">
    <property type="match status" value="1"/>
</dbReference>
<dbReference type="GO" id="GO:0005829">
    <property type="term" value="C:cytosol"/>
    <property type="evidence" value="ECO:0007669"/>
    <property type="project" value="TreeGrafter"/>
</dbReference>
<dbReference type="GO" id="GO:0000932">
    <property type="term" value="C:P-body"/>
    <property type="evidence" value="ECO:0007669"/>
    <property type="project" value="TreeGrafter"/>
</dbReference>
<dbReference type="Gene3D" id="2.60.120.820">
    <property type="entry name" value="PHR domain"/>
    <property type="match status" value="1"/>
</dbReference>
<protein>
    <recommendedName>
        <fullName evidence="1">BTB domain-containing protein</fullName>
    </recommendedName>
</protein>
<dbReference type="SMART" id="SM00875">
    <property type="entry name" value="BACK"/>
    <property type="match status" value="1"/>
</dbReference>
<feature type="domain" description="BTB" evidence="1">
    <location>
        <begin position="32"/>
        <end position="103"/>
    </location>
</feature>
<dbReference type="PANTHER" id="PTHR45774">
    <property type="entry name" value="BTB/POZ DOMAIN-CONTAINING"/>
    <property type="match status" value="1"/>
</dbReference>
<dbReference type="EMBL" id="GDRN01060297">
    <property type="protein sequence ID" value="JAI65389.1"/>
    <property type="molecule type" value="Transcribed_RNA"/>
</dbReference>
<dbReference type="AlphaFoldDB" id="A0A0P4WDN7"/>